<evidence type="ECO:0000256" key="3">
    <source>
        <dbReference type="ARBA" id="ARBA00022729"/>
    </source>
</evidence>
<comment type="caution">
    <text evidence="5">The sequence shown here is derived from an EMBL/GenBank/DDBJ whole genome shotgun (WGS) entry which is preliminary data.</text>
</comment>
<keyword evidence="3 4" id="KW-0732">Signal</keyword>
<reference evidence="5" key="2">
    <citation type="submission" date="2020-09" db="EMBL/GenBank/DDBJ databases">
        <authorList>
            <person name="Sun Q."/>
            <person name="Zhou Y."/>
        </authorList>
    </citation>
    <scope>NUCLEOTIDE SEQUENCE</scope>
    <source>
        <strain evidence="5">CGMCC 1.12777</strain>
    </source>
</reference>
<dbReference type="RefSeq" id="WP_188498065.1">
    <property type="nucleotide sequence ID" value="NZ_BMFV01000023.1"/>
</dbReference>
<evidence type="ECO:0000313" key="5">
    <source>
        <dbReference type="EMBL" id="GGH84782.1"/>
    </source>
</evidence>
<dbReference type="SUPFAM" id="SSF53850">
    <property type="entry name" value="Periplasmic binding protein-like II"/>
    <property type="match status" value="1"/>
</dbReference>
<dbReference type="PANTHER" id="PTHR43649">
    <property type="entry name" value="ARABINOSE-BINDING PROTEIN-RELATED"/>
    <property type="match status" value="1"/>
</dbReference>
<dbReference type="InterPro" id="IPR050490">
    <property type="entry name" value="Bact_solute-bd_prot1"/>
</dbReference>
<reference evidence="5" key="1">
    <citation type="journal article" date="2014" name="Int. J. Syst. Evol. Microbiol.">
        <title>Complete genome sequence of Corynebacterium casei LMG S-19264T (=DSM 44701T), isolated from a smear-ripened cheese.</title>
        <authorList>
            <consortium name="US DOE Joint Genome Institute (JGI-PGF)"/>
            <person name="Walter F."/>
            <person name="Albersmeier A."/>
            <person name="Kalinowski J."/>
            <person name="Ruckert C."/>
        </authorList>
    </citation>
    <scope>NUCLEOTIDE SEQUENCE</scope>
    <source>
        <strain evidence="5">CGMCC 1.12777</strain>
    </source>
</reference>
<keyword evidence="6" id="KW-1185">Reference proteome</keyword>
<evidence type="ECO:0000256" key="2">
    <source>
        <dbReference type="ARBA" id="ARBA00022448"/>
    </source>
</evidence>
<dbReference type="PANTHER" id="PTHR43649:SF12">
    <property type="entry name" value="DIACETYLCHITOBIOSE BINDING PROTEIN DASA"/>
    <property type="match status" value="1"/>
</dbReference>
<dbReference type="CDD" id="cd14748">
    <property type="entry name" value="PBP2_UgpB"/>
    <property type="match status" value="1"/>
</dbReference>
<dbReference type="EMBL" id="BMFV01000023">
    <property type="protein sequence ID" value="GGH84782.1"/>
    <property type="molecule type" value="Genomic_DNA"/>
</dbReference>
<sequence length="439" mass="48865">MRFFKKSTVMLVVFLLAMGTLLAACGDSKDEASSGSKKGKTEIEFWSFWGSGTRKPVIEKIVDDFNKSQDKIHVTYKYLPFGDIWTKELASVAAGNPPDVIINDINSVQQRAQKNQSVNLAKYVKNDPDLKDQFYPQLWNTVLYKNDPYAIPFNTDTRVLFYNKDLFKEAGLDPNKPPTTWDELAADAKKLDKKSGSQYTRLGFLPRYGIGPDVWIDNATGVGEWDYKNGKPVINDPKAVQALQWIKDYEANYGSKVINTFQSQFGSEQADPFISGKLGMEMNAATFYTQIRDFGKNMDFGVAPMPEMTSGNGHTSWGGGFVAEIPKGAKHPDASYEFIKFLTSAKEQAYWASKNFDNVANIQGSKDAAKDLSGKAKEVYQLAVENLDQTLITPQPIEAPDYTSLVNPEIDKVMLGKKSPQAALDDAQKAVEKLAKSNK</sequence>
<feature type="chain" id="PRO_5039644059" evidence="4">
    <location>
        <begin position="24"/>
        <end position="439"/>
    </location>
</feature>
<evidence type="ECO:0000256" key="1">
    <source>
        <dbReference type="ARBA" id="ARBA00008520"/>
    </source>
</evidence>
<dbReference type="AlphaFoldDB" id="A0A8J2ZY81"/>
<dbReference type="PROSITE" id="PS01037">
    <property type="entry name" value="SBP_BACTERIAL_1"/>
    <property type="match status" value="1"/>
</dbReference>
<comment type="similarity">
    <text evidence="1">Belongs to the bacterial solute-binding protein 1 family.</text>
</comment>
<keyword evidence="2" id="KW-0813">Transport</keyword>
<gene>
    <name evidence="5" type="ORF">GCM10007096_28660</name>
</gene>
<dbReference type="PROSITE" id="PS51257">
    <property type="entry name" value="PROKAR_LIPOPROTEIN"/>
    <property type="match status" value="1"/>
</dbReference>
<evidence type="ECO:0000313" key="6">
    <source>
        <dbReference type="Proteomes" id="UP000656813"/>
    </source>
</evidence>
<dbReference type="GO" id="GO:0055085">
    <property type="term" value="P:transmembrane transport"/>
    <property type="evidence" value="ECO:0007669"/>
    <property type="project" value="InterPro"/>
</dbReference>
<dbReference type="InterPro" id="IPR006059">
    <property type="entry name" value="SBP"/>
</dbReference>
<name>A0A8J2ZY81_9BACL</name>
<organism evidence="5 6">
    <name type="scientific">Pullulanibacillus pueri</name>
    <dbReference type="NCBI Taxonomy" id="1437324"/>
    <lineage>
        <taxon>Bacteria</taxon>
        <taxon>Bacillati</taxon>
        <taxon>Bacillota</taxon>
        <taxon>Bacilli</taxon>
        <taxon>Bacillales</taxon>
        <taxon>Sporolactobacillaceae</taxon>
        <taxon>Pullulanibacillus</taxon>
    </lineage>
</organism>
<dbReference type="Proteomes" id="UP000656813">
    <property type="component" value="Unassembled WGS sequence"/>
</dbReference>
<dbReference type="Gene3D" id="3.40.190.10">
    <property type="entry name" value="Periplasmic binding protein-like II"/>
    <property type="match status" value="2"/>
</dbReference>
<proteinExistence type="inferred from homology"/>
<feature type="signal peptide" evidence="4">
    <location>
        <begin position="1"/>
        <end position="23"/>
    </location>
</feature>
<evidence type="ECO:0000256" key="4">
    <source>
        <dbReference type="SAM" id="SignalP"/>
    </source>
</evidence>
<accession>A0A8J2ZY81</accession>
<protein>
    <submittedName>
        <fullName evidence="5">ABC transporter substrate-binding protein</fullName>
    </submittedName>
</protein>
<dbReference type="InterPro" id="IPR006061">
    <property type="entry name" value="SBP_1_CS"/>
</dbReference>
<dbReference type="Pfam" id="PF01547">
    <property type="entry name" value="SBP_bac_1"/>
    <property type="match status" value="1"/>
</dbReference>